<proteinExistence type="predicted"/>
<dbReference type="PROSITE" id="PS51257">
    <property type="entry name" value="PROKAR_LIPOPROTEIN"/>
    <property type="match status" value="1"/>
</dbReference>
<protein>
    <submittedName>
        <fullName evidence="1">Uncharacterized protein</fullName>
    </submittedName>
</protein>
<dbReference type="Proteomes" id="UP001174936">
    <property type="component" value="Unassembled WGS sequence"/>
</dbReference>
<dbReference type="EMBL" id="JAULSV010000002">
    <property type="protein sequence ID" value="KAK0652091.1"/>
    <property type="molecule type" value="Genomic_DNA"/>
</dbReference>
<accession>A0AA39YIG4</accession>
<dbReference type="AlphaFoldDB" id="A0AA39YIG4"/>
<comment type="caution">
    <text evidence="1">The sequence shown here is derived from an EMBL/GenBank/DDBJ whole genome shotgun (WGS) entry which is preliminary data.</text>
</comment>
<name>A0AA39YIG4_9PEZI</name>
<keyword evidence="2" id="KW-1185">Reference proteome</keyword>
<organism evidence="1 2">
    <name type="scientific">Cercophora newfieldiana</name>
    <dbReference type="NCBI Taxonomy" id="92897"/>
    <lineage>
        <taxon>Eukaryota</taxon>
        <taxon>Fungi</taxon>
        <taxon>Dikarya</taxon>
        <taxon>Ascomycota</taxon>
        <taxon>Pezizomycotina</taxon>
        <taxon>Sordariomycetes</taxon>
        <taxon>Sordariomycetidae</taxon>
        <taxon>Sordariales</taxon>
        <taxon>Lasiosphaeriaceae</taxon>
        <taxon>Cercophora</taxon>
    </lineage>
</organism>
<evidence type="ECO:0000313" key="2">
    <source>
        <dbReference type="Proteomes" id="UP001174936"/>
    </source>
</evidence>
<reference evidence="1" key="1">
    <citation type="submission" date="2023-06" db="EMBL/GenBank/DDBJ databases">
        <title>Genome-scale phylogeny and comparative genomics of the fungal order Sordariales.</title>
        <authorList>
            <consortium name="Lawrence Berkeley National Laboratory"/>
            <person name="Hensen N."/>
            <person name="Bonometti L."/>
            <person name="Westerberg I."/>
            <person name="Brannstrom I.O."/>
            <person name="Guillou S."/>
            <person name="Cros-Aarteil S."/>
            <person name="Calhoun S."/>
            <person name="Haridas S."/>
            <person name="Kuo A."/>
            <person name="Mondo S."/>
            <person name="Pangilinan J."/>
            <person name="Riley R."/>
            <person name="Labutti K."/>
            <person name="Andreopoulos B."/>
            <person name="Lipzen A."/>
            <person name="Chen C."/>
            <person name="Yanf M."/>
            <person name="Daum C."/>
            <person name="Ng V."/>
            <person name="Clum A."/>
            <person name="Steindorff A."/>
            <person name="Ohm R."/>
            <person name="Martin F."/>
            <person name="Silar P."/>
            <person name="Natvig D."/>
            <person name="Lalanne C."/>
            <person name="Gautier V."/>
            <person name="Ament-Velasquez S.L."/>
            <person name="Kruys A."/>
            <person name="Hutchinson M.I."/>
            <person name="Powell A.J."/>
            <person name="Barry K."/>
            <person name="Miller A.N."/>
            <person name="Grigoriev I.V."/>
            <person name="Debuchy R."/>
            <person name="Gladieux P."/>
            <person name="Thoren M.H."/>
            <person name="Johannesson H."/>
        </authorList>
    </citation>
    <scope>NUCLEOTIDE SEQUENCE</scope>
    <source>
        <strain evidence="1">SMH2532-1</strain>
    </source>
</reference>
<sequence length="299" mass="33713">MRGWDLGTTHHGMSAGCHHHDPAPHSALSPRATVDIGQRSPVRQPAVAQVVSNATPALPSRFTLAGLFTFDGAVGGPWTHHLTTPNSSPTERQLAHLQSGWLRQAPIHHSSHNLHFKTFRLQYPMLLTRLLSSTCSPGRSVVHIPMFPPDIIKVRDDDRGLKPAATFLTRWKRSSQGWENGAFFATWAFEAGRNFNDPTIRRASVWLLSLRRRLAPSGLRSKFPGRQMWQASFQRFCFPLWLFGDNLPQPPHSPLANILPLEHRHTHTSPICLPRGLQWFPPLRSSGRQRPERSSRHGQ</sequence>
<evidence type="ECO:0000313" key="1">
    <source>
        <dbReference type="EMBL" id="KAK0652091.1"/>
    </source>
</evidence>
<gene>
    <name evidence="1" type="ORF">B0T16DRAFT_94561</name>
</gene>